<gene>
    <name evidence="2" type="ORF">Aple_009310</name>
</gene>
<dbReference type="EMBL" id="BLAF01000006">
    <property type="protein sequence ID" value="GES18036.1"/>
    <property type="molecule type" value="Genomic_DNA"/>
</dbReference>
<dbReference type="Proteomes" id="UP000377595">
    <property type="component" value="Unassembled WGS sequence"/>
</dbReference>
<dbReference type="Pfam" id="PF12680">
    <property type="entry name" value="SnoaL_2"/>
    <property type="match status" value="1"/>
</dbReference>
<keyword evidence="3" id="KW-1185">Reference proteome</keyword>
<dbReference type="Gene3D" id="3.10.450.50">
    <property type="match status" value="1"/>
</dbReference>
<dbReference type="AlphaFoldDB" id="A0A5M3XBM3"/>
<reference evidence="2 3" key="1">
    <citation type="submission" date="2019-10" db="EMBL/GenBank/DDBJ databases">
        <title>Whole genome shotgun sequence of Acrocarpospora pleiomorpha NBRC 16267.</title>
        <authorList>
            <person name="Ichikawa N."/>
            <person name="Kimura A."/>
            <person name="Kitahashi Y."/>
            <person name="Komaki H."/>
            <person name="Oguchi A."/>
        </authorList>
    </citation>
    <scope>NUCLEOTIDE SEQUENCE [LARGE SCALE GENOMIC DNA]</scope>
    <source>
        <strain evidence="2 3">NBRC 16267</strain>
    </source>
</reference>
<evidence type="ECO:0000313" key="3">
    <source>
        <dbReference type="Proteomes" id="UP000377595"/>
    </source>
</evidence>
<comment type="caution">
    <text evidence="2">The sequence shown here is derived from an EMBL/GenBank/DDBJ whole genome shotgun (WGS) entry which is preliminary data.</text>
</comment>
<organism evidence="2 3">
    <name type="scientific">Acrocarpospora pleiomorpha</name>
    <dbReference type="NCBI Taxonomy" id="90975"/>
    <lineage>
        <taxon>Bacteria</taxon>
        <taxon>Bacillati</taxon>
        <taxon>Actinomycetota</taxon>
        <taxon>Actinomycetes</taxon>
        <taxon>Streptosporangiales</taxon>
        <taxon>Streptosporangiaceae</taxon>
        <taxon>Acrocarpospora</taxon>
    </lineage>
</organism>
<proteinExistence type="predicted"/>
<evidence type="ECO:0000313" key="2">
    <source>
        <dbReference type="EMBL" id="GES18036.1"/>
    </source>
</evidence>
<sequence length="117" mass="12980">MSSDDALPPQQIAARYFEMWNTGDVSIATQILHPDWIDHAHPEVSGPHAVQQAVEQIRAAQPDLRFQVDALLGNDDLIAVVGAVSQTAQHSTTRLVWLIGMKDGQMAEMRTYRDTSK</sequence>
<dbReference type="InterPro" id="IPR032710">
    <property type="entry name" value="NTF2-like_dom_sf"/>
</dbReference>
<protein>
    <recommendedName>
        <fullName evidence="1">SnoaL-like domain-containing protein</fullName>
    </recommendedName>
</protein>
<name>A0A5M3XBM3_9ACTN</name>
<accession>A0A5M3XBM3</accession>
<feature type="domain" description="SnoaL-like" evidence="1">
    <location>
        <begin position="14"/>
        <end position="109"/>
    </location>
</feature>
<dbReference type="InterPro" id="IPR037401">
    <property type="entry name" value="SnoaL-like"/>
</dbReference>
<evidence type="ECO:0000259" key="1">
    <source>
        <dbReference type="Pfam" id="PF12680"/>
    </source>
</evidence>
<dbReference type="RefSeq" id="WP_170321282.1">
    <property type="nucleotide sequence ID" value="NZ_BAAAHM010000017.1"/>
</dbReference>
<dbReference type="SUPFAM" id="SSF54427">
    <property type="entry name" value="NTF2-like"/>
    <property type="match status" value="1"/>
</dbReference>